<feature type="compositionally biased region" description="Pro residues" evidence="1">
    <location>
        <begin position="111"/>
        <end position="122"/>
    </location>
</feature>
<organism evidence="2">
    <name type="scientific">Phenylobacterium glaciei</name>
    <dbReference type="NCBI Taxonomy" id="2803784"/>
    <lineage>
        <taxon>Bacteria</taxon>
        <taxon>Pseudomonadati</taxon>
        <taxon>Pseudomonadota</taxon>
        <taxon>Alphaproteobacteria</taxon>
        <taxon>Caulobacterales</taxon>
        <taxon>Caulobacteraceae</taxon>
        <taxon>Phenylobacterium</taxon>
    </lineage>
</organism>
<dbReference type="EMBL" id="CP068570">
    <property type="protein sequence ID" value="QQZ48654.1"/>
    <property type="molecule type" value="Genomic_DNA"/>
</dbReference>
<evidence type="ECO:0000313" key="2">
    <source>
        <dbReference type="EMBL" id="QQZ48654.1"/>
    </source>
</evidence>
<evidence type="ECO:0000256" key="1">
    <source>
        <dbReference type="SAM" id="MobiDB-lite"/>
    </source>
</evidence>
<dbReference type="AlphaFoldDB" id="A0A974P0Q2"/>
<protein>
    <submittedName>
        <fullName evidence="2">Uncharacterized protein</fullName>
    </submittedName>
</protein>
<accession>A0A974P0Q2</accession>
<sequence length="136" mass="13687">MIAGSAGSDSLTAGVTTRAYTAGLDAFAARISSSLTAGAGDRLAYYGGAGDEKVAGLAISEGRVYLTGQAGSDLPGLDAVAKKDGFLTELNLDTGATGFTRRFSGTGGYATPPPSPSTIPGPAPWIAWACPRARWT</sequence>
<gene>
    <name evidence="2" type="ORF">JKL49_14100</name>
</gene>
<reference evidence="2" key="1">
    <citation type="submission" date="2021-01" db="EMBL/GenBank/DDBJ databases">
        <title>Genome sequence of Phenylobacterium sp. 20VBR1 isolated from a valley glaceir, Ny-Alesund, Svalbard.</title>
        <authorList>
            <person name="Thomas F.A."/>
            <person name="Krishnan K.P."/>
            <person name="Sinha R.K."/>
        </authorList>
    </citation>
    <scope>NUCLEOTIDE SEQUENCE</scope>
    <source>
        <strain evidence="2">20VBR1</strain>
    </source>
</reference>
<name>A0A974P0Q2_9CAUL</name>
<proteinExistence type="predicted"/>
<feature type="region of interest" description="Disordered" evidence="1">
    <location>
        <begin position="103"/>
        <end position="122"/>
    </location>
</feature>